<dbReference type="OrthoDB" id="9770965at2"/>
<dbReference type="Proteomes" id="UP000035352">
    <property type="component" value="Chromosome"/>
</dbReference>
<dbReference type="PROSITE" id="PS51635">
    <property type="entry name" value="PNPLA"/>
    <property type="match status" value="1"/>
</dbReference>
<dbReference type="EMBL" id="CP011371">
    <property type="protein sequence ID" value="AKJ27235.1"/>
    <property type="molecule type" value="Genomic_DNA"/>
</dbReference>
<evidence type="ECO:0000313" key="5">
    <source>
        <dbReference type="EMBL" id="AKJ27235.1"/>
    </source>
</evidence>
<dbReference type="InterPro" id="IPR052580">
    <property type="entry name" value="Lipid_Hydrolase"/>
</dbReference>
<evidence type="ECO:0000259" key="4">
    <source>
        <dbReference type="PROSITE" id="PS51635"/>
    </source>
</evidence>
<dbReference type="RefSeq" id="WP_047193386.1">
    <property type="nucleotide sequence ID" value="NZ_CP011371.1"/>
</dbReference>
<proteinExistence type="predicted"/>
<dbReference type="InterPro" id="IPR002641">
    <property type="entry name" value="PNPLA_dom"/>
</dbReference>
<keyword evidence="3" id="KW-1133">Transmembrane helix</keyword>
<gene>
    <name evidence="5" type="ORF">AAW51_0544</name>
</gene>
<feature type="active site" description="Nucleophile" evidence="2">
    <location>
        <position position="82"/>
    </location>
</feature>
<feature type="short sequence motif" description="GXGXXG" evidence="2">
    <location>
        <begin position="53"/>
        <end position="58"/>
    </location>
</feature>
<dbReference type="PANTHER" id="PTHR46394:SF1">
    <property type="entry name" value="PNPLA DOMAIN-CONTAINING PROTEIN"/>
    <property type="match status" value="1"/>
</dbReference>
<name>A0A0G3BL19_9BURK</name>
<keyword evidence="3" id="KW-0472">Membrane</keyword>
<keyword evidence="1 2" id="KW-0443">Lipid metabolism</keyword>
<keyword evidence="3" id="KW-0812">Transmembrane</keyword>
<evidence type="ECO:0000256" key="3">
    <source>
        <dbReference type="SAM" id="Phobius"/>
    </source>
</evidence>
<evidence type="ECO:0000256" key="2">
    <source>
        <dbReference type="PROSITE-ProRule" id="PRU01161"/>
    </source>
</evidence>
<dbReference type="GO" id="GO:0016787">
    <property type="term" value="F:hydrolase activity"/>
    <property type="evidence" value="ECO:0007669"/>
    <property type="project" value="UniProtKB-UniRule"/>
</dbReference>
<reference evidence="5 6" key="1">
    <citation type="submission" date="2015-05" db="EMBL/GenBank/DDBJ databases">
        <authorList>
            <person name="Tang B."/>
            <person name="Yu Y."/>
        </authorList>
    </citation>
    <scope>NUCLEOTIDE SEQUENCE [LARGE SCALE GENOMIC DNA]</scope>
    <source>
        <strain evidence="5 6">DSM 7029</strain>
    </source>
</reference>
<protein>
    <submittedName>
        <fullName evidence="5">NTE family protein</fullName>
    </submittedName>
</protein>
<dbReference type="Gene3D" id="3.40.1090.10">
    <property type="entry name" value="Cytosolic phospholipase A2 catalytic domain"/>
    <property type="match status" value="1"/>
</dbReference>
<feature type="transmembrane region" description="Helical" evidence="3">
    <location>
        <begin position="75"/>
        <end position="95"/>
    </location>
</feature>
<evidence type="ECO:0000256" key="1">
    <source>
        <dbReference type="ARBA" id="ARBA00023098"/>
    </source>
</evidence>
<sequence length="440" mass="47836">MHLDTTATPGAYLDILDEVVEAARDGGRRPVPVLSDLVSADGQQQFVDLVMEGGGALGIALVGYACALERLGVRFLCIGGASAGAVVALLLGAAGRPPEARAQRLITLVEQMPLREFIDGGWGAQWAFHVYQSYWRRSPGAAPERLPRKLLKWAATGAAAVVNTPRLLRRHGLCPGLRFHHWLDDALAEVGLPGATTADLDRRLAVAPGEVRFRAERLRSSDAVTALGEHPAVVAMAASELRTERRVFFPEMARQELTGALAQPVSLFARASMSIPLVFEPLRLTPGGQRTADKHSAHVFVDGGVLSNFPIDAFHDRDHVPACPTVGIKLAEEATPPPITSLTGLLVSMFTSARHSRDLAFLEDNPEFRQLIAHADTQGLGWLDFEMSREDQLRLFRAGAVAACEWVFGSAERPGFDWDAYKGLRRSQLSMPAPRRRDTP</sequence>
<organism evidence="5 6">
    <name type="scientific">Caldimonas brevitalea</name>
    <dbReference type="NCBI Taxonomy" id="413882"/>
    <lineage>
        <taxon>Bacteria</taxon>
        <taxon>Pseudomonadati</taxon>
        <taxon>Pseudomonadota</taxon>
        <taxon>Betaproteobacteria</taxon>
        <taxon>Burkholderiales</taxon>
        <taxon>Sphaerotilaceae</taxon>
        <taxon>Caldimonas</taxon>
    </lineage>
</organism>
<keyword evidence="6" id="KW-1185">Reference proteome</keyword>
<dbReference type="InterPro" id="IPR016035">
    <property type="entry name" value="Acyl_Trfase/lysoPLipase"/>
</dbReference>
<feature type="domain" description="PNPLA" evidence="4">
    <location>
        <begin position="49"/>
        <end position="315"/>
    </location>
</feature>
<keyword evidence="2" id="KW-0442">Lipid degradation</keyword>
<dbReference type="AlphaFoldDB" id="A0A0G3BL19"/>
<evidence type="ECO:0000313" key="6">
    <source>
        <dbReference type="Proteomes" id="UP000035352"/>
    </source>
</evidence>
<dbReference type="GO" id="GO:0016042">
    <property type="term" value="P:lipid catabolic process"/>
    <property type="evidence" value="ECO:0007669"/>
    <property type="project" value="UniProtKB-UniRule"/>
</dbReference>
<feature type="active site" description="Proton acceptor" evidence="2">
    <location>
        <position position="302"/>
    </location>
</feature>
<dbReference type="Pfam" id="PF01734">
    <property type="entry name" value="Patatin"/>
    <property type="match status" value="1"/>
</dbReference>
<feature type="short sequence motif" description="DGA/G" evidence="2">
    <location>
        <begin position="302"/>
        <end position="304"/>
    </location>
</feature>
<dbReference type="SUPFAM" id="SSF52151">
    <property type="entry name" value="FabD/lysophospholipase-like"/>
    <property type="match status" value="1"/>
</dbReference>
<feature type="transmembrane region" description="Helical" evidence="3">
    <location>
        <begin position="49"/>
        <end position="68"/>
    </location>
</feature>
<dbReference type="PATRIC" id="fig|413882.6.peg.579"/>
<dbReference type="PANTHER" id="PTHR46394">
    <property type="entry name" value="ANNEXIN"/>
    <property type="match status" value="1"/>
</dbReference>
<feature type="short sequence motif" description="GXSXG" evidence="2">
    <location>
        <begin position="80"/>
        <end position="84"/>
    </location>
</feature>
<dbReference type="KEGG" id="pbh:AAW51_0544"/>
<keyword evidence="2" id="KW-0378">Hydrolase</keyword>
<accession>A0A0G3BL19</accession>